<dbReference type="RefSeq" id="WP_205441143.1">
    <property type="nucleotide sequence ID" value="NZ_CP061510.1"/>
</dbReference>
<proteinExistence type="predicted"/>
<feature type="domain" description="NADPH-dependent FMN reductase-like" evidence="1">
    <location>
        <begin position="45"/>
        <end position="108"/>
    </location>
</feature>
<dbReference type="InterPro" id="IPR005025">
    <property type="entry name" value="FMN_Rdtase-like_dom"/>
</dbReference>
<name>A0ABX7K6N2_9SPHN</name>
<keyword evidence="3" id="KW-1185">Reference proteome</keyword>
<dbReference type="Proteomes" id="UP000663637">
    <property type="component" value="Chromosome"/>
</dbReference>
<dbReference type="EMBL" id="CP061510">
    <property type="protein sequence ID" value="QSB43875.1"/>
    <property type="molecule type" value="Genomic_DNA"/>
</dbReference>
<organism evidence="2 3">
    <name type="scientific">Tsuneonella flava</name>
    <dbReference type="NCBI Taxonomy" id="2055955"/>
    <lineage>
        <taxon>Bacteria</taxon>
        <taxon>Pseudomonadati</taxon>
        <taxon>Pseudomonadota</taxon>
        <taxon>Alphaproteobacteria</taxon>
        <taxon>Sphingomonadales</taxon>
        <taxon>Erythrobacteraceae</taxon>
        <taxon>Tsuneonella</taxon>
    </lineage>
</organism>
<reference evidence="2 3" key="1">
    <citation type="submission" date="2020-09" db="EMBL/GenBank/DDBJ databases">
        <title>Complete genome sequence of altererythrobacter flavus SS-21NJ, isolated from Dongying oil sludge in Shandong province.</title>
        <authorList>
            <person name="Sun S."/>
            <person name="Zhang Z."/>
        </authorList>
    </citation>
    <scope>NUCLEOTIDE SEQUENCE [LARGE SCALE GENOMIC DNA]</scope>
    <source>
        <strain evidence="2 3">SS-21NJ</strain>
    </source>
</reference>
<dbReference type="Gene3D" id="3.40.50.360">
    <property type="match status" value="1"/>
</dbReference>
<dbReference type="SUPFAM" id="SSF52218">
    <property type="entry name" value="Flavoproteins"/>
    <property type="match status" value="1"/>
</dbReference>
<sequence>MAPHLLIIWHSRTGSGEALARAAYDSAGRSTQLIAAEAVDPKYLLDAAGYLFVCPENLASMSGTMKEMFDRCYYPVLGRIEGRPYATIISAGSDGEGAQRQIDRIATGWRLRRVAEPVIVLTHAQTSKEILARKVLTGQQLRQAEEIGEALSEGLADGIF</sequence>
<accession>A0ABX7K6N2</accession>
<evidence type="ECO:0000313" key="3">
    <source>
        <dbReference type="Proteomes" id="UP000663637"/>
    </source>
</evidence>
<dbReference type="InterPro" id="IPR029039">
    <property type="entry name" value="Flavoprotein-like_sf"/>
</dbReference>
<evidence type="ECO:0000313" key="2">
    <source>
        <dbReference type="EMBL" id="QSB43875.1"/>
    </source>
</evidence>
<protein>
    <submittedName>
        <fullName evidence="2">Flavodoxin family protein</fullName>
    </submittedName>
</protein>
<dbReference type="Pfam" id="PF03358">
    <property type="entry name" value="FMN_red"/>
    <property type="match status" value="1"/>
</dbReference>
<gene>
    <name evidence="2" type="ORF">IDJ81_11005</name>
</gene>
<evidence type="ECO:0000259" key="1">
    <source>
        <dbReference type="Pfam" id="PF03358"/>
    </source>
</evidence>